<evidence type="ECO:0000256" key="3">
    <source>
        <dbReference type="ARBA" id="ARBA00022603"/>
    </source>
</evidence>
<evidence type="ECO:0000256" key="6">
    <source>
        <dbReference type="ARBA" id="ARBA00022884"/>
    </source>
</evidence>
<keyword evidence="1 7" id="KW-0963">Cytoplasm</keyword>
<reference evidence="10 11" key="1">
    <citation type="submission" date="2018-05" db="EMBL/GenBank/DDBJ databases">
        <title>Draft genome of Methanospirillum lacunae Ki8-1.</title>
        <authorList>
            <person name="Dueholm M.S."/>
            <person name="Nielsen P.H."/>
            <person name="Bakmann L.F."/>
            <person name="Otzen D.E."/>
        </authorList>
    </citation>
    <scope>NUCLEOTIDE SEQUENCE [LARGE SCALE GENOMIC DNA]</scope>
    <source>
        <strain evidence="10 11">Ki8-1</strain>
    </source>
</reference>
<dbReference type="NCBIfam" id="TIGR00755">
    <property type="entry name" value="ksgA"/>
    <property type="match status" value="1"/>
</dbReference>
<sequence length="256" mass="28380">MSAYRDQHFLSDRNAVERIASVLDIADRRVLEIGPGRGVLTRALLTRGARVIAVELDENLVAFLKQEFSDAIESGSLTLIHGDATRVDIPQFDIIVANLPYSASSKITFRLLDIGFEAAVLMYQKEFADRMLADIGTRDCGRLSVMVQTFARVSRCFDLPPGAFSPPPAVYSTVVWIEPRPPFFPIDDRAVYAEVVKILYAGRRKTVRSILKNAGNIFGTEPVATLLSELDPAILSSRPEALYLEDYATISNLLSR</sequence>
<dbReference type="InterPro" id="IPR011530">
    <property type="entry name" value="rRNA_adenine_dimethylase"/>
</dbReference>
<feature type="binding site" evidence="7 8">
    <location>
        <position position="98"/>
    </location>
    <ligand>
        <name>S-adenosyl-L-methionine</name>
        <dbReference type="ChEBI" id="CHEBI:59789"/>
    </ligand>
</feature>
<comment type="subcellular location">
    <subcellularLocation>
        <location evidence="7">Cytoplasm</location>
    </subcellularLocation>
</comment>
<dbReference type="Gene3D" id="1.10.8.100">
    <property type="entry name" value="Ribosomal RNA adenine dimethylase-like, domain 2"/>
    <property type="match status" value="1"/>
</dbReference>
<dbReference type="PROSITE" id="PS51689">
    <property type="entry name" value="SAM_RNA_A_N6_MT"/>
    <property type="match status" value="1"/>
</dbReference>
<dbReference type="Proteomes" id="UP000245657">
    <property type="component" value="Unassembled WGS sequence"/>
</dbReference>
<dbReference type="Pfam" id="PF00398">
    <property type="entry name" value="RrnaAD"/>
    <property type="match status" value="1"/>
</dbReference>
<accession>A0A2V2MP39</accession>
<dbReference type="GeneID" id="97547509"/>
<evidence type="ECO:0000313" key="10">
    <source>
        <dbReference type="EMBL" id="PWR69984.1"/>
    </source>
</evidence>
<dbReference type="EMBL" id="QGMY01000017">
    <property type="protein sequence ID" value="PWR69984.1"/>
    <property type="molecule type" value="Genomic_DNA"/>
</dbReference>
<dbReference type="InterPro" id="IPR020598">
    <property type="entry name" value="rRNA_Ade_methylase_Trfase_N"/>
</dbReference>
<dbReference type="HAMAP" id="MF_00607">
    <property type="entry name" value="16SrRNA_methyltr_A"/>
    <property type="match status" value="1"/>
</dbReference>
<evidence type="ECO:0000256" key="5">
    <source>
        <dbReference type="ARBA" id="ARBA00022691"/>
    </source>
</evidence>
<evidence type="ECO:0000256" key="4">
    <source>
        <dbReference type="ARBA" id="ARBA00022679"/>
    </source>
</evidence>
<feature type="binding site" evidence="7 8">
    <location>
        <position position="83"/>
    </location>
    <ligand>
        <name>S-adenosyl-L-methionine</name>
        <dbReference type="ChEBI" id="CHEBI:59789"/>
    </ligand>
</feature>
<keyword evidence="4 7" id="KW-0808">Transferase</keyword>
<dbReference type="InterPro" id="IPR020596">
    <property type="entry name" value="rRNA_Ade_Mease_Trfase_CS"/>
</dbReference>
<dbReference type="Gene3D" id="3.40.50.150">
    <property type="entry name" value="Vaccinia Virus protein VP39"/>
    <property type="match status" value="1"/>
</dbReference>
<evidence type="ECO:0000313" key="11">
    <source>
        <dbReference type="Proteomes" id="UP000245657"/>
    </source>
</evidence>
<keyword evidence="11" id="KW-1185">Reference proteome</keyword>
<dbReference type="GO" id="GO:0003723">
    <property type="term" value="F:RNA binding"/>
    <property type="evidence" value="ECO:0007669"/>
    <property type="project" value="UniProtKB-UniRule"/>
</dbReference>
<dbReference type="PROSITE" id="PS01131">
    <property type="entry name" value="RRNA_A_DIMETH"/>
    <property type="match status" value="1"/>
</dbReference>
<dbReference type="GO" id="GO:0000179">
    <property type="term" value="F:rRNA (adenine-N6,N6-)-dimethyltransferase activity"/>
    <property type="evidence" value="ECO:0007669"/>
    <property type="project" value="UniProtKB-UniRule"/>
</dbReference>
<dbReference type="PANTHER" id="PTHR11727">
    <property type="entry name" value="DIMETHYLADENOSINE TRANSFERASE"/>
    <property type="match status" value="1"/>
</dbReference>
<feature type="binding site" evidence="7 8">
    <location>
        <position position="55"/>
    </location>
    <ligand>
        <name>S-adenosyl-L-methionine</name>
        <dbReference type="ChEBI" id="CHEBI:59789"/>
    </ligand>
</feature>
<dbReference type="InterPro" id="IPR023165">
    <property type="entry name" value="rRNA_Ade_diMease-like_C"/>
</dbReference>
<dbReference type="OrthoDB" id="9883at2157"/>
<gene>
    <name evidence="7" type="primary">rsmA</name>
    <name evidence="7" type="synonym">ksgA</name>
    <name evidence="10" type="ORF">DK846_16265</name>
</gene>
<dbReference type="InterPro" id="IPR001737">
    <property type="entry name" value="KsgA/Erm"/>
</dbReference>
<keyword evidence="2 7" id="KW-0698">rRNA processing</keyword>
<dbReference type="RefSeq" id="WP_109970048.1">
    <property type="nucleotide sequence ID" value="NZ_CP176093.1"/>
</dbReference>
<evidence type="ECO:0000256" key="2">
    <source>
        <dbReference type="ARBA" id="ARBA00022552"/>
    </source>
</evidence>
<dbReference type="InterPro" id="IPR029063">
    <property type="entry name" value="SAM-dependent_MTases_sf"/>
</dbReference>
<name>A0A2V2MP39_9EURY</name>
<dbReference type="PANTHER" id="PTHR11727:SF7">
    <property type="entry name" value="DIMETHYLADENOSINE TRANSFERASE-RELATED"/>
    <property type="match status" value="1"/>
</dbReference>
<keyword evidence="3 7" id="KW-0489">Methyltransferase</keyword>
<dbReference type="SUPFAM" id="SSF53335">
    <property type="entry name" value="S-adenosyl-L-methionine-dependent methyltransferases"/>
    <property type="match status" value="1"/>
</dbReference>
<feature type="binding site" evidence="7 8">
    <location>
        <position position="34"/>
    </location>
    <ligand>
        <name>S-adenosyl-L-methionine</name>
        <dbReference type="ChEBI" id="CHEBI:59789"/>
    </ligand>
</feature>
<organism evidence="10 11">
    <name type="scientific">Methanospirillum lacunae</name>
    <dbReference type="NCBI Taxonomy" id="668570"/>
    <lineage>
        <taxon>Archaea</taxon>
        <taxon>Methanobacteriati</taxon>
        <taxon>Methanobacteriota</taxon>
        <taxon>Stenosarchaea group</taxon>
        <taxon>Methanomicrobia</taxon>
        <taxon>Methanomicrobiales</taxon>
        <taxon>Methanospirillaceae</taxon>
        <taxon>Methanospirillum</taxon>
    </lineage>
</organism>
<dbReference type="EC" id="2.1.1.-" evidence="7"/>
<dbReference type="CDD" id="cd02440">
    <property type="entry name" value="AdoMet_MTases"/>
    <property type="match status" value="1"/>
</dbReference>
<dbReference type="AlphaFoldDB" id="A0A2V2MP39"/>
<dbReference type="SMART" id="SM00650">
    <property type="entry name" value="rADc"/>
    <property type="match status" value="1"/>
</dbReference>
<dbReference type="GO" id="GO:0005737">
    <property type="term" value="C:cytoplasm"/>
    <property type="evidence" value="ECO:0007669"/>
    <property type="project" value="UniProtKB-SubCell"/>
</dbReference>
<evidence type="ECO:0000256" key="8">
    <source>
        <dbReference type="PROSITE-ProRule" id="PRU01026"/>
    </source>
</evidence>
<proteinExistence type="inferred from homology"/>
<keyword evidence="5 7" id="KW-0949">S-adenosyl-L-methionine</keyword>
<comment type="caution">
    <text evidence="10">The sequence shown here is derived from an EMBL/GenBank/DDBJ whole genome shotgun (WGS) entry which is preliminary data.</text>
</comment>
<comment type="function">
    <text evidence="7">Specifically dimethylates two adjacent adenosines in the loop of a conserved hairpin near the 3'-end of 16S rRNA in the 30S particle. May play a critical role in biogenesis of 30S subunits.</text>
</comment>
<feature type="binding site" evidence="7 8">
    <location>
        <position position="10"/>
    </location>
    <ligand>
        <name>S-adenosyl-L-methionine</name>
        <dbReference type="ChEBI" id="CHEBI:59789"/>
    </ligand>
</feature>
<protein>
    <recommendedName>
        <fullName evidence="7">Probable ribosomal RNA small subunit methyltransferase A</fullName>
        <ecNumber evidence="7">2.1.1.-</ecNumber>
    </recommendedName>
    <alternativeName>
        <fullName evidence="7">16S rRNA dimethyladenosine transferase</fullName>
    </alternativeName>
    <alternativeName>
        <fullName evidence="7">16S rRNA dimethylase</fullName>
    </alternativeName>
    <alternativeName>
        <fullName evidence="7">S-adenosylmethionine-6-N',N'-adenosyl(rRNA) dimethyltransferase</fullName>
    </alternativeName>
</protein>
<keyword evidence="6 7" id="KW-0694">RNA-binding</keyword>
<comment type="similarity">
    <text evidence="7">Belongs to the class I-like SAM-binding methyltransferase superfamily. rRNA adenine N(6)-methyltransferase family. RsmA subfamily.</text>
</comment>
<feature type="binding site" evidence="7 8">
    <location>
        <position position="8"/>
    </location>
    <ligand>
        <name>S-adenosyl-L-methionine</name>
        <dbReference type="ChEBI" id="CHEBI:59789"/>
    </ligand>
</feature>
<feature type="domain" description="Ribosomal RNA adenine methylase transferase N-terminal" evidence="9">
    <location>
        <begin position="15"/>
        <end position="181"/>
    </location>
</feature>
<evidence type="ECO:0000256" key="7">
    <source>
        <dbReference type="HAMAP-Rule" id="MF_00607"/>
    </source>
</evidence>
<evidence type="ECO:0000259" key="9">
    <source>
        <dbReference type="SMART" id="SM00650"/>
    </source>
</evidence>
<evidence type="ECO:0000256" key="1">
    <source>
        <dbReference type="ARBA" id="ARBA00022490"/>
    </source>
</evidence>